<accession>A0ABT8WXW5</accession>
<sequence>MRKFILLMCITLFSFIPKHTFSQNNKVVIGSPMEVTVYEVFDIIYAQTDYSFIYEDIWFKDLPKITLKKGAVRVKKLLKMSLPMEDFNFAVMENNIILIKKKMSDNKPRQRRLSGIVLDEAGLSIPGVTVLLKGSVKGTITNLDGQFSITAAHSETVLVFSSLGYKTQEVTIDDQNSINVTLKEDIYKLETVEIVGYYYKRSQRENPGNVYKIDAKTIEKQPVSNPLAAMNGYIPGVNIVQNTGLPGSGFKIEIRGKNFINAGTEPLYIVDGVPYSSESLSFPLVNPILPEESPLSLINPFDIESIEVLKDADATAIYGSRGANGVVLITTKKGKAGKTQVKVNVTTGLASVPHFINLLNTEQYLEMRLEALTNDGFTLQTAPSHIQGAMPDLFEWDQNRDTDWQEVLIGGTAYRNTGQLSFSGGNKQTQFLFSGSYQHETTVFPGDSKYRKASVQNNINHQSLNKRFQINVLTNYVVDDNRLPLGELTGEAYNLAPNAPALYNDAGDLNWDGWTPTLVDNPLRMLEGEYRAKSKNLLLSSVISYYPIPTLEFRANLGYTDYRREEYKASLHTRFNPAFGFTSATGSSIFTNRVSRQSWNVEPQIKWEKNLGKANLNILIGTTFQQRLTSQVSISGEGFQNNNQILDVFAANNITDGVDQESKYNYHAVFGRLNFKWAGKYIMNLTGRRDGSSRFGPGKQFGDFGAVGTAWIFSKETFLENHKLLSYGKLRTSYGVTGSDNIGNYGFYNTYETPSDANYNGPIVLPNKLFNPTFGWEENRKFEVGLELGFLDDRVLLTTAWYSNRSSNQLLGIPLPRTTGFNSVNANFDATVENTGLEIDFRSVNIKSNHFKWTTTFNMSLPKNKLVRFDGLEHTTFANQYVVGQPLNIQKLYHMTGVDTETGVYQFEDYNKDGVIDPSVLSEDRQWIEDTAPKFHGGLNNIFNYKTLSLEIFFQFKKQRGVDVFYNSRNPGGFSNQHGFVLNRWQGDGDEASVQRYTIGRSSEGAEAVTAYFNYRNSSARYTNTSFIRLRNISLSYAIPKESISGLDASIYLQGQNLLTITKSLKVDPEHSRMTALPILRHVTLGLELSF</sequence>
<comment type="similarity">
    <text evidence="8 9">Belongs to the TonB-dependent receptor family.</text>
</comment>
<organism evidence="12 13">
    <name type="scientific">Flavivirga amylovorans</name>
    <dbReference type="NCBI Taxonomy" id="870486"/>
    <lineage>
        <taxon>Bacteria</taxon>
        <taxon>Pseudomonadati</taxon>
        <taxon>Bacteroidota</taxon>
        <taxon>Flavobacteriia</taxon>
        <taxon>Flavobacteriales</taxon>
        <taxon>Flavobacteriaceae</taxon>
        <taxon>Flavivirga</taxon>
    </lineage>
</organism>
<proteinExistence type="inferred from homology"/>
<dbReference type="Pfam" id="PF00593">
    <property type="entry name" value="TonB_dep_Rec_b-barrel"/>
    <property type="match status" value="1"/>
</dbReference>
<dbReference type="Pfam" id="PF13715">
    <property type="entry name" value="CarbopepD_reg_2"/>
    <property type="match status" value="1"/>
</dbReference>
<evidence type="ECO:0000256" key="5">
    <source>
        <dbReference type="ARBA" id="ARBA00023077"/>
    </source>
</evidence>
<keyword evidence="3 8" id="KW-1134">Transmembrane beta strand</keyword>
<evidence type="ECO:0000256" key="9">
    <source>
        <dbReference type="RuleBase" id="RU003357"/>
    </source>
</evidence>
<evidence type="ECO:0000256" key="2">
    <source>
        <dbReference type="ARBA" id="ARBA00022448"/>
    </source>
</evidence>
<dbReference type="InterPro" id="IPR036942">
    <property type="entry name" value="Beta-barrel_TonB_sf"/>
</dbReference>
<keyword evidence="2 8" id="KW-0813">Transport</keyword>
<protein>
    <submittedName>
        <fullName evidence="12">SusC/RagA family TonB-linked outer membrane protein</fullName>
    </submittedName>
</protein>
<dbReference type="NCBIfam" id="TIGR04057">
    <property type="entry name" value="SusC_RagA_signa"/>
    <property type="match status" value="1"/>
</dbReference>
<evidence type="ECO:0000313" key="12">
    <source>
        <dbReference type="EMBL" id="MDO5986531.1"/>
    </source>
</evidence>
<evidence type="ECO:0000256" key="3">
    <source>
        <dbReference type="ARBA" id="ARBA00022452"/>
    </source>
</evidence>
<evidence type="ECO:0000259" key="10">
    <source>
        <dbReference type="Pfam" id="PF00593"/>
    </source>
</evidence>
<keyword evidence="4 8" id="KW-0812">Transmembrane</keyword>
<name>A0ABT8WXW5_9FLAO</name>
<dbReference type="SUPFAM" id="SSF56935">
    <property type="entry name" value="Porins"/>
    <property type="match status" value="1"/>
</dbReference>
<dbReference type="Gene3D" id="2.170.130.10">
    <property type="entry name" value="TonB-dependent receptor, plug domain"/>
    <property type="match status" value="1"/>
</dbReference>
<evidence type="ECO:0000256" key="8">
    <source>
        <dbReference type="PROSITE-ProRule" id="PRU01360"/>
    </source>
</evidence>
<dbReference type="PROSITE" id="PS52016">
    <property type="entry name" value="TONB_DEPENDENT_REC_3"/>
    <property type="match status" value="1"/>
</dbReference>
<comment type="caution">
    <text evidence="12">The sequence shown here is derived from an EMBL/GenBank/DDBJ whole genome shotgun (WGS) entry which is preliminary data.</text>
</comment>
<dbReference type="Gene3D" id="2.40.170.20">
    <property type="entry name" value="TonB-dependent receptor, beta-barrel domain"/>
    <property type="match status" value="1"/>
</dbReference>
<comment type="subcellular location">
    <subcellularLocation>
        <location evidence="1 8">Cell outer membrane</location>
        <topology evidence="1 8">Multi-pass membrane protein</topology>
    </subcellularLocation>
</comment>
<evidence type="ECO:0000256" key="4">
    <source>
        <dbReference type="ARBA" id="ARBA00022692"/>
    </source>
</evidence>
<dbReference type="Proteomes" id="UP001176891">
    <property type="component" value="Unassembled WGS sequence"/>
</dbReference>
<dbReference type="EMBL" id="JAUOEM010000001">
    <property type="protein sequence ID" value="MDO5986531.1"/>
    <property type="molecule type" value="Genomic_DNA"/>
</dbReference>
<gene>
    <name evidence="12" type="ORF">Q4Q39_03840</name>
</gene>
<reference evidence="12" key="1">
    <citation type="submission" date="2023-07" db="EMBL/GenBank/DDBJ databases">
        <title>Two novel species in the genus Flavivirga.</title>
        <authorList>
            <person name="Kwon K."/>
        </authorList>
    </citation>
    <scope>NUCLEOTIDE SEQUENCE</scope>
    <source>
        <strain evidence="12">KACC 14157</strain>
    </source>
</reference>
<dbReference type="NCBIfam" id="TIGR04056">
    <property type="entry name" value="OMP_RagA_SusC"/>
    <property type="match status" value="1"/>
</dbReference>
<feature type="domain" description="TonB-dependent receptor plug" evidence="11">
    <location>
        <begin position="203"/>
        <end position="326"/>
    </location>
</feature>
<evidence type="ECO:0000256" key="6">
    <source>
        <dbReference type="ARBA" id="ARBA00023136"/>
    </source>
</evidence>
<keyword evidence="5 9" id="KW-0798">TonB box</keyword>
<keyword evidence="6 8" id="KW-0472">Membrane</keyword>
<evidence type="ECO:0000256" key="1">
    <source>
        <dbReference type="ARBA" id="ARBA00004571"/>
    </source>
</evidence>
<dbReference type="InterPro" id="IPR008969">
    <property type="entry name" value="CarboxyPept-like_regulatory"/>
</dbReference>
<dbReference type="SUPFAM" id="SSF49464">
    <property type="entry name" value="Carboxypeptidase regulatory domain-like"/>
    <property type="match status" value="1"/>
</dbReference>
<dbReference type="InterPro" id="IPR000531">
    <property type="entry name" value="Beta-barrel_TonB"/>
</dbReference>
<dbReference type="InterPro" id="IPR039426">
    <property type="entry name" value="TonB-dep_rcpt-like"/>
</dbReference>
<feature type="domain" description="TonB-dependent receptor-like beta-barrel" evidence="10">
    <location>
        <begin position="513"/>
        <end position="1058"/>
    </location>
</feature>
<evidence type="ECO:0000259" key="11">
    <source>
        <dbReference type="Pfam" id="PF07715"/>
    </source>
</evidence>
<dbReference type="Pfam" id="PF07715">
    <property type="entry name" value="Plug"/>
    <property type="match status" value="1"/>
</dbReference>
<evidence type="ECO:0000256" key="7">
    <source>
        <dbReference type="ARBA" id="ARBA00023237"/>
    </source>
</evidence>
<dbReference type="InterPro" id="IPR037066">
    <property type="entry name" value="Plug_dom_sf"/>
</dbReference>
<dbReference type="InterPro" id="IPR023997">
    <property type="entry name" value="TonB-dep_OMP_SusC/RagA_CS"/>
</dbReference>
<evidence type="ECO:0000313" key="13">
    <source>
        <dbReference type="Proteomes" id="UP001176891"/>
    </source>
</evidence>
<keyword evidence="7 8" id="KW-0998">Cell outer membrane</keyword>
<dbReference type="RefSeq" id="WP_303281046.1">
    <property type="nucleotide sequence ID" value="NZ_BAABCZ010000016.1"/>
</dbReference>
<dbReference type="Gene3D" id="2.60.40.1120">
    <property type="entry name" value="Carboxypeptidase-like, regulatory domain"/>
    <property type="match status" value="1"/>
</dbReference>
<dbReference type="InterPro" id="IPR012910">
    <property type="entry name" value="Plug_dom"/>
</dbReference>
<dbReference type="InterPro" id="IPR023996">
    <property type="entry name" value="TonB-dep_OMP_SusC/RagA"/>
</dbReference>
<keyword evidence="13" id="KW-1185">Reference proteome</keyword>